<dbReference type="Gene3D" id="4.10.860.10">
    <property type="entry name" value="UVR domain"/>
    <property type="match status" value="1"/>
</dbReference>
<keyword evidence="2" id="KW-0418">Kinase</keyword>
<reference evidence="2 3" key="1">
    <citation type="submission" date="2019-03" db="EMBL/GenBank/DDBJ databases">
        <title>Genomic Encyclopedia of Type Strains, Phase IV (KMG-IV): sequencing the most valuable type-strain genomes for metagenomic binning, comparative biology and taxonomic classification.</title>
        <authorList>
            <person name="Goeker M."/>
        </authorList>
    </citation>
    <scope>NUCLEOTIDE SEQUENCE [LARGE SCALE GENOMIC DNA]</scope>
    <source>
        <strain evidence="2 3">DSM 19377</strain>
    </source>
</reference>
<dbReference type="GO" id="GO:0050897">
    <property type="term" value="F:cobalt ion binding"/>
    <property type="evidence" value="ECO:0007669"/>
    <property type="project" value="TreeGrafter"/>
</dbReference>
<dbReference type="PANTHER" id="PTHR38430">
    <property type="entry name" value="PROTEIN-ARGININE KINASE ACTIVATOR PROTEIN"/>
    <property type="match status" value="1"/>
</dbReference>
<evidence type="ECO:0000313" key="3">
    <source>
        <dbReference type="Proteomes" id="UP000295416"/>
    </source>
</evidence>
<dbReference type="GO" id="GO:0005507">
    <property type="term" value="F:copper ion binding"/>
    <property type="evidence" value="ECO:0007669"/>
    <property type="project" value="TreeGrafter"/>
</dbReference>
<dbReference type="RefSeq" id="WP_132747060.1">
    <property type="nucleotide sequence ID" value="NZ_SLXK01000026.1"/>
</dbReference>
<feature type="domain" description="UVR" evidence="1">
    <location>
        <begin position="133"/>
        <end position="168"/>
    </location>
</feature>
<dbReference type="GO" id="GO:0016301">
    <property type="term" value="F:kinase activity"/>
    <property type="evidence" value="ECO:0007669"/>
    <property type="project" value="UniProtKB-KW"/>
</dbReference>
<keyword evidence="2" id="KW-0808">Transferase</keyword>
<gene>
    <name evidence="2" type="ORF">EV207_1263</name>
</gene>
<sequence length="172" mass="19662">MECQECHLRPATLHFTKIVNGDKMEYHLCDQCAKEKGDVMAGSGSFSIHHLLSGLLNFEQHVGENHHHNHSVLKCPKCGLTYPEFVEIGKFGCDECYKAFHDKLDPVFRKVHSGNTMHTGKIPKRAGKNMNMKRKVSTLKETLQKLIEDEEFEKAAEIRDEIRALENGRNDE</sequence>
<accession>A0A4R2NR03</accession>
<dbReference type="Pfam" id="PF02151">
    <property type="entry name" value="UVR"/>
    <property type="match status" value="1"/>
</dbReference>
<organism evidence="2 3">
    <name type="scientific">Scopulibacillus darangshiensis</name>
    <dbReference type="NCBI Taxonomy" id="442528"/>
    <lineage>
        <taxon>Bacteria</taxon>
        <taxon>Bacillati</taxon>
        <taxon>Bacillota</taxon>
        <taxon>Bacilli</taxon>
        <taxon>Bacillales</taxon>
        <taxon>Sporolactobacillaceae</taxon>
        <taxon>Scopulibacillus</taxon>
    </lineage>
</organism>
<dbReference type="PROSITE" id="PS50151">
    <property type="entry name" value="UVR"/>
    <property type="match status" value="1"/>
</dbReference>
<proteinExistence type="predicted"/>
<dbReference type="InterPro" id="IPR025542">
    <property type="entry name" value="YacH"/>
</dbReference>
<evidence type="ECO:0000259" key="1">
    <source>
        <dbReference type="PROSITE" id="PS50151"/>
    </source>
</evidence>
<dbReference type="GO" id="GO:1990169">
    <property type="term" value="P:stress response to copper ion"/>
    <property type="evidence" value="ECO:0007669"/>
    <property type="project" value="TreeGrafter"/>
</dbReference>
<name>A0A4R2NR03_9BACL</name>
<dbReference type="GO" id="GO:0008270">
    <property type="term" value="F:zinc ion binding"/>
    <property type="evidence" value="ECO:0007669"/>
    <property type="project" value="TreeGrafter"/>
</dbReference>
<dbReference type="GO" id="GO:0046870">
    <property type="term" value="F:cadmium ion binding"/>
    <property type="evidence" value="ECO:0007669"/>
    <property type="project" value="TreeGrafter"/>
</dbReference>
<dbReference type="PIRSF" id="PIRSF015034">
    <property type="entry name" value="YacH"/>
    <property type="match status" value="1"/>
</dbReference>
<dbReference type="Proteomes" id="UP000295416">
    <property type="component" value="Unassembled WGS sequence"/>
</dbReference>
<dbReference type="GO" id="GO:1990170">
    <property type="term" value="P:stress response to cadmium ion"/>
    <property type="evidence" value="ECO:0007669"/>
    <property type="project" value="TreeGrafter"/>
</dbReference>
<dbReference type="OrthoDB" id="9788704at2"/>
<dbReference type="EMBL" id="SLXK01000026">
    <property type="protein sequence ID" value="TCP24132.1"/>
    <property type="molecule type" value="Genomic_DNA"/>
</dbReference>
<dbReference type="PANTHER" id="PTHR38430:SF1">
    <property type="entry name" value="PROTEIN-ARGININE KINASE ACTIVATOR PROTEIN"/>
    <property type="match status" value="1"/>
</dbReference>
<dbReference type="SUPFAM" id="SSF46600">
    <property type="entry name" value="C-terminal UvrC-binding domain of UvrB"/>
    <property type="match status" value="1"/>
</dbReference>
<dbReference type="InterPro" id="IPR001943">
    <property type="entry name" value="UVR_dom"/>
</dbReference>
<dbReference type="InterPro" id="IPR036876">
    <property type="entry name" value="UVR_dom_sf"/>
</dbReference>
<dbReference type="AlphaFoldDB" id="A0A4R2NR03"/>
<protein>
    <submittedName>
        <fullName evidence="2">Protein arginine kinase activator</fullName>
    </submittedName>
</protein>
<evidence type="ECO:0000313" key="2">
    <source>
        <dbReference type="EMBL" id="TCP24132.1"/>
    </source>
</evidence>
<comment type="caution">
    <text evidence="2">The sequence shown here is derived from an EMBL/GenBank/DDBJ whole genome shotgun (WGS) entry which is preliminary data.</text>
</comment>
<keyword evidence="3" id="KW-1185">Reference proteome</keyword>